<dbReference type="CDD" id="cd16892">
    <property type="entry name" value="LT_VirB1-like"/>
    <property type="match status" value="1"/>
</dbReference>
<reference evidence="3 4" key="1">
    <citation type="journal article" date="2024" name="Chem. Sci.">
        <title>Discovery of megapolipeptins by genome mining of a Burkholderiales bacteria collection.</title>
        <authorList>
            <person name="Paulo B.S."/>
            <person name="Recchia M.J.J."/>
            <person name="Lee S."/>
            <person name="Fergusson C.H."/>
            <person name="Romanowski S.B."/>
            <person name="Hernandez A."/>
            <person name="Krull N."/>
            <person name="Liu D.Y."/>
            <person name="Cavanagh H."/>
            <person name="Bos A."/>
            <person name="Gray C.A."/>
            <person name="Murphy B.T."/>
            <person name="Linington R.G."/>
            <person name="Eustaquio A.S."/>
        </authorList>
    </citation>
    <scope>NUCLEOTIDE SEQUENCE [LARGE SCALE GENOMIC DNA]</scope>
    <source>
        <strain evidence="3 4">RL17-350-BIC-E</strain>
    </source>
</reference>
<feature type="compositionally biased region" description="Low complexity" evidence="1">
    <location>
        <begin position="203"/>
        <end position="213"/>
    </location>
</feature>
<protein>
    <submittedName>
        <fullName evidence="3">Lytic transglycosylase domain-containing protein</fullName>
    </submittedName>
</protein>
<accession>A0ABW9EEL7</accession>
<dbReference type="Gene3D" id="1.10.530.10">
    <property type="match status" value="1"/>
</dbReference>
<dbReference type="SUPFAM" id="SSF53955">
    <property type="entry name" value="Lysozyme-like"/>
    <property type="match status" value="1"/>
</dbReference>
<keyword evidence="4" id="KW-1185">Reference proteome</keyword>
<feature type="region of interest" description="Disordered" evidence="1">
    <location>
        <begin position="203"/>
        <end position="242"/>
    </location>
</feature>
<dbReference type="Proteomes" id="UP001629392">
    <property type="component" value="Unassembled WGS sequence"/>
</dbReference>
<name>A0ABW9EEL7_9BURK</name>
<organism evidence="3 4">
    <name type="scientific">Paraburkholderia strydomiana</name>
    <dbReference type="NCBI Taxonomy" id="1245417"/>
    <lineage>
        <taxon>Bacteria</taxon>
        <taxon>Pseudomonadati</taxon>
        <taxon>Pseudomonadota</taxon>
        <taxon>Betaproteobacteria</taxon>
        <taxon>Burkholderiales</taxon>
        <taxon>Burkholderiaceae</taxon>
        <taxon>Paraburkholderia</taxon>
    </lineage>
</organism>
<evidence type="ECO:0000256" key="1">
    <source>
        <dbReference type="SAM" id="MobiDB-lite"/>
    </source>
</evidence>
<evidence type="ECO:0000313" key="4">
    <source>
        <dbReference type="Proteomes" id="UP001629392"/>
    </source>
</evidence>
<dbReference type="InterPro" id="IPR023346">
    <property type="entry name" value="Lysozyme-like_dom_sf"/>
</dbReference>
<feature type="compositionally biased region" description="Polar residues" evidence="1">
    <location>
        <begin position="216"/>
        <end position="229"/>
    </location>
</feature>
<dbReference type="EMBL" id="JAQQCL010000010">
    <property type="protein sequence ID" value="MFM0717804.1"/>
    <property type="molecule type" value="Genomic_DNA"/>
</dbReference>
<dbReference type="InterPro" id="IPR008258">
    <property type="entry name" value="Transglycosylase_SLT_dom_1"/>
</dbReference>
<sequence>MMPLCAAAQQTQAVRQSDAASASFTELARTCAPHVDTQTLAAVVRVESSFNPYAIGVVGGHLQRQPRSYAEAVATAHGLEARGFDFSVGLGQINVRNVRRFGETLETILEPCRNLRASGAILAQCFARSARQSRDEQGALRGAFSCYYSGNFSTGYQHGYVARVIASAYTNARQAAHGSDAAALPIPVVPAAGAGAPAARTARASESTPTAAAMQRVSQAQASNAQPVSASPAGVAQRARSASRASAATQACRAADARQSITIRCADDSNRWCTRCLGMTTLAAH</sequence>
<dbReference type="RefSeq" id="WP_408144738.1">
    <property type="nucleotide sequence ID" value="NZ_JAQQCL010000010.1"/>
</dbReference>
<evidence type="ECO:0000313" key="3">
    <source>
        <dbReference type="EMBL" id="MFM0717804.1"/>
    </source>
</evidence>
<gene>
    <name evidence="3" type="ORF">PQQ73_15845</name>
</gene>
<feature type="domain" description="Transglycosylase SLT" evidence="2">
    <location>
        <begin position="29"/>
        <end position="129"/>
    </location>
</feature>
<dbReference type="Pfam" id="PF01464">
    <property type="entry name" value="SLT"/>
    <property type="match status" value="1"/>
</dbReference>
<evidence type="ECO:0000259" key="2">
    <source>
        <dbReference type="Pfam" id="PF01464"/>
    </source>
</evidence>
<proteinExistence type="predicted"/>
<comment type="caution">
    <text evidence="3">The sequence shown here is derived from an EMBL/GenBank/DDBJ whole genome shotgun (WGS) entry which is preliminary data.</text>
</comment>